<evidence type="ECO:0000313" key="3">
    <source>
        <dbReference type="EMBL" id="QDU70503.1"/>
    </source>
</evidence>
<accession>A0A518BU38</accession>
<dbReference type="CDD" id="cd14254">
    <property type="entry name" value="Dockerin_II"/>
    <property type="match status" value="1"/>
</dbReference>
<dbReference type="GO" id="GO:0000272">
    <property type="term" value="P:polysaccharide catabolic process"/>
    <property type="evidence" value="ECO:0007669"/>
    <property type="project" value="InterPro"/>
</dbReference>
<protein>
    <recommendedName>
        <fullName evidence="2">Dockerin domain-containing protein</fullName>
    </recommendedName>
</protein>
<dbReference type="OrthoDB" id="272551at2"/>
<dbReference type="InterPro" id="IPR036439">
    <property type="entry name" value="Dockerin_dom_sf"/>
</dbReference>
<dbReference type="KEGG" id="mcad:Pan265_03310"/>
<keyword evidence="1" id="KW-0732">Signal</keyword>
<dbReference type="AlphaFoldDB" id="A0A518BU38"/>
<dbReference type="GO" id="GO:0004553">
    <property type="term" value="F:hydrolase activity, hydrolyzing O-glycosyl compounds"/>
    <property type="evidence" value="ECO:0007669"/>
    <property type="project" value="InterPro"/>
</dbReference>
<dbReference type="Pfam" id="PF00404">
    <property type="entry name" value="Dockerin_1"/>
    <property type="match status" value="1"/>
</dbReference>
<keyword evidence="4" id="KW-1185">Reference proteome</keyword>
<dbReference type="Gene3D" id="1.10.1330.10">
    <property type="entry name" value="Dockerin domain"/>
    <property type="match status" value="1"/>
</dbReference>
<dbReference type="Gene3D" id="2.120.10.30">
    <property type="entry name" value="TolB, C-terminal domain"/>
    <property type="match status" value="1"/>
</dbReference>
<reference evidence="3 4" key="1">
    <citation type="submission" date="2019-02" db="EMBL/GenBank/DDBJ databases">
        <title>Deep-cultivation of Planctomycetes and their phenomic and genomic characterization uncovers novel biology.</title>
        <authorList>
            <person name="Wiegand S."/>
            <person name="Jogler M."/>
            <person name="Boedeker C."/>
            <person name="Pinto D."/>
            <person name="Vollmers J."/>
            <person name="Rivas-Marin E."/>
            <person name="Kohn T."/>
            <person name="Peeters S.H."/>
            <person name="Heuer A."/>
            <person name="Rast P."/>
            <person name="Oberbeckmann S."/>
            <person name="Bunk B."/>
            <person name="Jeske O."/>
            <person name="Meyerdierks A."/>
            <person name="Storesund J.E."/>
            <person name="Kallscheuer N."/>
            <person name="Luecker S."/>
            <person name="Lage O.M."/>
            <person name="Pohl T."/>
            <person name="Merkel B.J."/>
            <person name="Hornburger P."/>
            <person name="Mueller R.-W."/>
            <person name="Bruemmer F."/>
            <person name="Labrenz M."/>
            <person name="Spormann A.M."/>
            <person name="Op den Camp H."/>
            <person name="Overmann J."/>
            <person name="Amann R."/>
            <person name="Jetten M.S.M."/>
            <person name="Mascher T."/>
            <person name="Medema M.H."/>
            <person name="Devos D.P."/>
            <person name="Kaster A.-K."/>
            <person name="Ovreas L."/>
            <person name="Rohde M."/>
            <person name="Galperin M.Y."/>
            <person name="Jogler C."/>
        </authorList>
    </citation>
    <scope>NUCLEOTIDE SEQUENCE [LARGE SCALE GENOMIC DNA]</scope>
    <source>
        <strain evidence="3 4">Pan265</strain>
    </source>
</reference>
<dbReference type="InterPro" id="IPR016134">
    <property type="entry name" value="Dockerin_dom"/>
</dbReference>
<evidence type="ECO:0000259" key="2">
    <source>
        <dbReference type="PROSITE" id="PS51766"/>
    </source>
</evidence>
<dbReference type="InterPro" id="IPR002105">
    <property type="entry name" value="Dockerin_1_rpt"/>
</dbReference>
<evidence type="ECO:0000313" key="4">
    <source>
        <dbReference type="Proteomes" id="UP000320386"/>
    </source>
</evidence>
<feature type="domain" description="Dockerin" evidence="2">
    <location>
        <begin position="362"/>
        <end position="427"/>
    </location>
</feature>
<sequence length="447" mass="47614" precursor="true">MLTHTHRNRLTLGSLLLALACLLPSQSAEANYDTLWSIGSIRTASNFNYASTHTFAGDSGYFILRDVESGITPTFDMQITKLESLDDSPVKTTLVSAADWLAYTGNSSILPGSRSRVLGSSLQFLDQSTDAIYRADTTTGDLSTLITATDILALTGLTELQVRGESTFDAAGNMYLYEDRSDQVIKVTTEGALSVFLTKAELQGIVGDASLSSYVSGGLAFDDNDNFFWTLSGSSFTSSNNARGSIYQRASDGTLSQALPQEEIVPVSRSDPFFGADYAAFNDLILGADGLLYLYERGNDALLRFDPDDPIETLERVLDTSQLLAGGMSSENINDFSVYGAKLTWTSFVANDGIYGITLDVPDVLPGDANEDGVVDLLDLSILASNFDGSDTPYATSEGDFNGDGLVDLLDLSILAANFSSGDSVPAPGTLITGMIGLAVLTVRRSG</sequence>
<dbReference type="PROSITE" id="PS51257">
    <property type="entry name" value="PROKAR_LIPOPROTEIN"/>
    <property type="match status" value="1"/>
</dbReference>
<dbReference type="EMBL" id="CP036280">
    <property type="protein sequence ID" value="QDU70503.1"/>
    <property type="molecule type" value="Genomic_DNA"/>
</dbReference>
<proteinExistence type="predicted"/>
<dbReference type="PROSITE" id="PS00018">
    <property type="entry name" value="EF_HAND_1"/>
    <property type="match status" value="2"/>
</dbReference>
<dbReference type="InterPro" id="IPR018247">
    <property type="entry name" value="EF_Hand_1_Ca_BS"/>
</dbReference>
<gene>
    <name evidence="3" type="ORF">Pan265_03310</name>
</gene>
<dbReference type="PROSITE" id="PS51766">
    <property type="entry name" value="DOCKERIN"/>
    <property type="match status" value="1"/>
</dbReference>
<feature type="signal peptide" evidence="1">
    <location>
        <begin position="1"/>
        <end position="30"/>
    </location>
</feature>
<feature type="chain" id="PRO_5022132557" description="Dockerin domain-containing protein" evidence="1">
    <location>
        <begin position="31"/>
        <end position="447"/>
    </location>
</feature>
<dbReference type="SUPFAM" id="SSF63446">
    <property type="entry name" value="Type I dockerin domain"/>
    <property type="match status" value="1"/>
</dbReference>
<dbReference type="RefSeq" id="WP_145444653.1">
    <property type="nucleotide sequence ID" value="NZ_CP036280.1"/>
</dbReference>
<evidence type="ECO:0000256" key="1">
    <source>
        <dbReference type="SAM" id="SignalP"/>
    </source>
</evidence>
<dbReference type="Proteomes" id="UP000320386">
    <property type="component" value="Chromosome"/>
</dbReference>
<organism evidence="3 4">
    <name type="scientific">Mucisphaera calidilacus</name>
    <dbReference type="NCBI Taxonomy" id="2527982"/>
    <lineage>
        <taxon>Bacteria</taxon>
        <taxon>Pseudomonadati</taxon>
        <taxon>Planctomycetota</taxon>
        <taxon>Phycisphaerae</taxon>
        <taxon>Phycisphaerales</taxon>
        <taxon>Phycisphaeraceae</taxon>
        <taxon>Mucisphaera</taxon>
    </lineage>
</organism>
<dbReference type="InterPro" id="IPR011042">
    <property type="entry name" value="6-blade_b-propeller_TolB-like"/>
</dbReference>
<name>A0A518BU38_9BACT</name>
<dbReference type="SUPFAM" id="SSF63825">
    <property type="entry name" value="YWTD domain"/>
    <property type="match status" value="1"/>
</dbReference>